<dbReference type="PANTHER" id="PTHR36898">
    <property type="entry name" value="OSJNBB0026I12.6 PROTEIN"/>
    <property type="match status" value="1"/>
</dbReference>
<organism evidence="2 3">
    <name type="scientific">Saponaria officinalis</name>
    <name type="common">Common soapwort</name>
    <name type="synonym">Lychnis saponaria</name>
    <dbReference type="NCBI Taxonomy" id="3572"/>
    <lineage>
        <taxon>Eukaryota</taxon>
        <taxon>Viridiplantae</taxon>
        <taxon>Streptophyta</taxon>
        <taxon>Embryophyta</taxon>
        <taxon>Tracheophyta</taxon>
        <taxon>Spermatophyta</taxon>
        <taxon>Magnoliopsida</taxon>
        <taxon>eudicotyledons</taxon>
        <taxon>Gunneridae</taxon>
        <taxon>Pentapetalae</taxon>
        <taxon>Caryophyllales</taxon>
        <taxon>Caryophyllaceae</taxon>
        <taxon>Caryophylleae</taxon>
        <taxon>Saponaria</taxon>
    </lineage>
</organism>
<dbReference type="Gene3D" id="1.10.60.30">
    <property type="entry name" value="PSPTO4464-like domains"/>
    <property type="match status" value="1"/>
</dbReference>
<dbReference type="PANTHER" id="PTHR36898:SF1">
    <property type="entry name" value="OS04G0250700 PROTEIN"/>
    <property type="match status" value="1"/>
</dbReference>
<keyword evidence="3" id="KW-1185">Reference proteome</keyword>
<dbReference type="InterPro" id="IPR023153">
    <property type="entry name" value="DarP_sf"/>
</dbReference>
<protein>
    <submittedName>
        <fullName evidence="2">Uncharacterized protein</fullName>
    </submittedName>
</protein>
<dbReference type="EMBL" id="JBDFQZ010000002">
    <property type="protein sequence ID" value="KAK9748578.1"/>
    <property type="molecule type" value="Genomic_DNA"/>
</dbReference>
<evidence type="ECO:0000313" key="3">
    <source>
        <dbReference type="Proteomes" id="UP001443914"/>
    </source>
</evidence>
<feature type="region of interest" description="Disordered" evidence="1">
    <location>
        <begin position="164"/>
        <end position="190"/>
    </location>
</feature>
<feature type="region of interest" description="Disordered" evidence="1">
    <location>
        <begin position="52"/>
        <end position="79"/>
    </location>
</feature>
<evidence type="ECO:0000256" key="1">
    <source>
        <dbReference type="SAM" id="MobiDB-lite"/>
    </source>
</evidence>
<reference evidence="2" key="1">
    <citation type="submission" date="2024-03" db="EMBL/GenBank/DDBJ databases">
        <title>WGS assembly of Saponaria officinalis var. Norfolk2.</title>
        <authorList>
            <person name="Jenkins J."/>
            <person name="Shu S."/>
            <person name="Grimwood J."/>
            <person name="Barry K."/>
            <person name="Goodstein D."/>
            <person name="Schmutz J."/>
            <person name="Leebens-Mack J."/>
            <person name="Osbourn A."/>
        </authorList>
    </citation>
    <scope>NUCLEOTIDE SEQUENCE [LARGE SCALE GENOMIC DNA]</scope>
    <source>
        <strain evidence="2">JIC</strain>
    </source>
</reference>
<proteinExistence type="predicted"/>
<dbReference type="Proteomes" id="UP001443914">
    <property type="component" value="Unassembled WGS sequence"/>
</dbReference>
<dbReference type="Pfam" id="PF04751">
    <property type="entry name" value="DarP"/>
    <property type="match status" value="1"/>
</dbReference>
<dbReference type="AlphaFoldDB" id="A0AAW1MQS9"/>
<dbReference type="InterPro" id="IPR006839">
    <property type="entry name" value="DarP"/>
</dbReference>
<sequence>MTQVLRAVATAAGTPLWHRLISPHALPKITTASATVQRRSAHARPQRALRLPREVEVEKKNEDDEEKKRSRNERKKEAREAVRWGMDLASFTVPQIKRILQVAKLEKEVFEAVILVKKLGPDVREGKRRQFNYIGKLLRDAQPDLLGALIQATKDGDQSRFQSLADSVKSVDEDPEVELDESESELDHEDSSDHIILATKWYGGFINKDIQISNEVYSIDSVEFDRQELRRLVRNVHSIQDRQIGGDENAGEKAALVAANKSLNRFLISVAKRLSSSPDVIL</sequence>
<evidence type="ECO:0000313" key="2">
    <source>
        <dbReference type="EMBL" id="KAK9748578.1"/>
    </source>
</evidence>
<dbReference type="SUPFAM" id="SSF158710">
    <property type="entry name" value="PSPTO4464-like"/>
    <property type="match status" value="1"/>
</dbReference>
<feature type="compositionally biased region" description="Acidic residues" evidence="1">
    <location>
        <begin position="173"/>
        <end position="190"/>
    </location>
</feature>
<dbReference type="CDD" id="cd16331">
    <property type="entry name" value="YjgA-like"/>
    <property type="match status" value="1"/>
</dbReference>
<name>A0AAW1MQS9_SAPOF</name>
<accession>A0AAW1MQS9</accession>
<gene>
    <name evidence="2" type="ORF">RND81_02G068000</name>
</gene>
<comment type="caution">
    <text evidence="2">The sequence shown here is derived from an EMBL/GenBank/DDBJ whole genome shotgun (WGS) entry which is preliminary data.</text>
</comment>